<sequence length="84" mass="9622">MFSYLSRAKLVRLFTWPYLYRTGSDKTSANSHVPEIDEGRLIKLDQSMSLRGSDRAGDSTYQLLDKRCLSSQILKQQNRGAFTC</sequence>
<evidence type="ECO:0000313" key="1">
    <source>
        <dbReference type="EMBL" id="KAK3802773.1"/>
    </source>
</evidence>
<dbReference type="AlphaFoldDB" id="A0AAE1BAZ3"/>
<dbReference type="EMBL" id="JAWDGP010000216">
    <property type="protein sequence ID" value="KAK3802773.1"/>
    <property type="molecule type" value="Genomic_DNA"/>
</dbReference>
<protein>
    <submittedName>
        <fullName evidence="1">Uncharacterized protein</fullName>
    </submittedName>
</protein>
<keyword evidence="2" id="KW-1185">Reference proteome</keyword>
<gene>
    <name evidence="1" type="ORF">RRG08_012287</name>
</gene>
<comment type="caution">
    <text evidence="1">The sequence shown here is derived from an EMBL/GenBank/DDBJ whole genome shotgun (WGS) entry which is preliminary data.</text>
</comment>
<organism evidence="1 2">
    <name type="scientific">Elysia crispata</name>
    <name type="common">lettuce slug</name>
    <dbReference type="NCBI Taxonomy" id="231223"/>
    <lineage>
        <taxon>Eukaryota</taxon>
        <taxon>Metazoa</taxon>
        <taxon>Spiralia</taxon>
        <taxon>Lophotrochozoa</taxon>
        <taxon>Mollusca</taxon>
        <taxon>Gastropoda</taxon>
        <taxon>Heterobranchia</taxon>
        <taxon>Euthyneura</taxon>
        <taxon>Panpulmonata</taxon>
        <taxon>Sacoglossa</taxon>
        <taxon>Placobranchoidea</taxon>
        <taxon>Plakobranchidae</taxon>
        <taxon>Elysia</taxon>
    </lineage>
</organism>
<proteinExistence type="predicted"/>
<accession>A0AAE1BAZ3</accession>
<reference evidence="1" key="1">
    <citation type="journal article" date="2023" name="G3 (Bethesda)">
        <title>A reference genome for the long-term kleptoplast-retaining sea slug Elysia crispata morphotype clarki.</title>
        <authorList>
            <person name="Eastman K.E."/>
            <person name="Pendleton A.L."/>
            <person name="Shaikh M.A."/>
            <person name="Suttiyut T."/>
            <person name="Ogas R."/>
            <person name="Tomko P."/>
            <person name="Gavelis G."/>
            <person name="Widhalm J.R."/>
            <person name="Wisecaver J.H."/>
        </authorList>
    </citation>
    <scope>NUCLEOTIDE SEQUENCE</scope>
    <source>
        <strain evidence="1">ECLA1</strain>
    </source>
</reference>
<name>A0AAE1BAZ3_9GAST</name>
<evidence type="ECO:0000313" key="2">
    <source>
        <dbReference type="Proteomes" id="UP001283361"/>
    </source>
</evidence>
<dbReference type="Proteomes" id="UP001283361">
    <property type="component" value="Unassembled WGS sequence"/>
</dbReference>